<keyword evidence="3" id="KW-0732">Signal</keyword>
<dbReference type="Proteomes" id="UP000235786">
    <property type="component" value="Unassembled WGS sequence"/>
</dbReference>
<feature type="signal peptide" evidence="3">
    <location>
        <begin position="1"/>
        <end position="20"/>
    </location>
</feature>
<keyword evidence="2" id="KW-1015">Disulfide bond</keyword>
<dbReference type="Gene3D" id="3.20.120.10">
    <property type="entry name" value="Hydrophobin"/>
    <property type="match status" value="1"/>
</dbReference>
<dbReference type="GO" id="GO:0005576">
    <property type="term" value="C:extracellular region"/>
    <property type="evidence" value="ECO:0007669"/>
    <property type="project" value="InterPro"/>
</dbReference>
<sequence>MRASSISRVALTGLLTITLANPLAPRSAVCGTIFGSVAKCCSIDAVKITDVDCIDPSATPKDKDDFMNICPKRKSPKCCTIPIPGLAGLFCDDPY</sequence>
<dbReference type="Pfam" id="PF06766">
    <property type="entry name" value="Hydrophobin_2"/>
    <property type="match status" value="1"/>
</dbReference>
<feature type="chain" id="PRO_5014319562" description="Hydrophobin" evidence="3">
    <location>
        <begin position="21"/>
        <end position="95"/>
    </location>
</feature>
<dbReference type="CDD" id="cd23508">
    <property type="entry name" value="hydrophobin_II"/>
    <property type="match status" value="1"/>
</dbReference>
<protein>
    <recommendedName>
        <fullName evidence="6">Hydrophobin</fullName>
    </recommendedName>
</protein>
<evidence type="ECO:0000256" key="2">
    <source>
        <dbReference type="ARBA" id="ARBA00023157"/>
    </source>
</evidence>
<proteinExistence type="inferred from homology"/>
<reference evidence="4 5" key="1">
    <citation type="submission" date="2016-04" db="EMBL/GenBank/DDBJ databases">
        <title>A degradative enzymes factory behind the ericoid mycorrhizal symbiosis.</title>
        <authorList>
            <consortium name="DOE Joint Genome Institute"/>
            <person name="Martino E."/>
            <person name="Morin E."/>
            <person name="Grelet G."/>
            <person name="Kuo A."/>
            <person name="Kohler A."/>
            <person name="Daghino S."/>
            <person name="Barry K."/>
            <person name="Choi C."/>
            <person name="Cichocki N."/>
            <person name="Clum A."/>
            <person name="Copeland A."/>
            <person name="Hainaut M."/>
            <person name="Haridas S."/>
            <person name="Labutti K."/>
            <person name="Lindquist E."/>
            <person name="Lipzen A."/>
            <person name="Khouja H.-R."/>
            <person name="Murat C."/>
            <person name="Ohm R."/>
            <person name="Olson A."/>
            <person name="Spatafora J."/>
            <person name="Veneault-Fourrey C."/>
            <person name="Henrissat B."/>
            <person name="Grigoriev I."/>
            <person name="Martin F."/>
            <person name="Perotto S."/>
        </authorList>
    </citation>
    <scope>NUCLEOTIDE SEQUENCE [LARGE SCALE GENOMIC DNA]</scope>
    <source>
        <strain evidence="4 5">F</strain>
    </source>
</reference>
<dbReference type="PANTHER" id="PTHR42341">
    <property type="entry name" value="HYDROPHOBIN"/>
    <property type="match status" value="1"/>
</dbReference>
<evidence type="ECO:0008006" key="6">
    <source>
        <dbReference type="Google" id="ProtNLM"/>
    </source>
</evidence>
<dbReference type="OrthoDB" id="4500971at2759"/>
<dbReference type="PANTHER" id="PTHR42341:SF1">
    <property type="entry name" value="HYDROPHOBIN"/>
    <property type="match status" value="1"/>
</dbReference>
<accession>A0A2J6SCY4</accession>
<dbReference type="AlphaFoldDB" id="A0A2J6SCY4"/>
<evidence type="ECO:0000256" key="3">
    <source>
        <dbReference type="SAM" id="SignalP"/>
    </source>
</evidence>
<dbReference type="SUPFAM" id="SSF101751">
    <property type="entry name" value="Hydrophobin II, HfbII"/>
    <property type="match status" value="1"/>
</dbReference>
<evidence type="ECO:0000313" key="4">
    <source>
        <dbReference type="EMBL" id="PMD48614.1"/>
    </source>
</evidence>
<name>A0A2J6SCY4_HYAVF</name>
<comment type="similarity">
    <text evidence="1">Belongs to the cerato-ulmin hydrophobin family.</text>
</comment>
<dbReference type="EMBL" id="KZ613937">
    <property type="protein sequence ID" value="PMD48614.1"/>
    <property type="molecule type" value="Genomic_DNA"/>
</dbReference>
<dbReference type="InterPro" id="IPR010636">
    <property type="entry name" value="Class_II_hydrophobin"/>
</dbReference>
<evidence type="ECO:0000313" key="5">
    <source>
        <dbReference type="Proteomes" id="UP000235786"/>
    </source>
</evidence>
<keyword evidence="5" id="KW-1185">Reference proteome</keyword>
<dbReference type="InterPro" id="IPR036686">
    <property type="entry name" value="Class_II_Hydrophobin_sf"/>
</dbReference>
<gene>
    <name evidence="4" type="ORF">L207DRAFT_575273</name>
</gene>
<evidence type="ECO:0000256" key="1">
    <source>
        <dbReference type="ARBA" id="ARBA00009576"/>
    </source>
</evidence>
<organism evidence="4 5">
    <name type="scientific">Hyaloscypha variabilis (strain UAMH 11265 / GT02V1 / F)</name>
    <name type="common">Meliniomyces variabilis</name>
    <dbReference type="NCBI Taxonomy" id="1149755"/>
    <lineage>
        <taxon>Eukaryota</taxon>
        <taxon>Fungi</taxon>
        <taxon>Dikarya</taxon>
        <taxon>Ascomycota</taxon>
        <taxon>Pezizomycotina</taxon>
        <taxon>Leotiomycetes</taxon>
        <taxon>Helotiales</taxon>
        <taxon>Hyaloscyphaceae</taxon>
        <taxon>Hyaloscypha</taxon>
        <taxon>Hyaloscypha variabilis</taxon>
    </lineage>
</organism>